<dbReference type="AlphaFoldDB" id="A0A426Z8R1"/>
<name>A0A426Z8R1_ENSVE</name>
<feature type="region of interest" description="Disordered" evidence="1">
    <location>
        <begin position="145"/>
        <end position="168"/>
    </location>
</feature>
<evidence type="ECO:0000313" key="3">
    <source>
        <dbReference type="Proteomes" id="UP000287651"/>
    </source>
</evidence>
<feature type="compositionally biased region" description="Basic and acidic residues" evidence="1">
    <location>
        <begin position="58"/>
        <end position="82"/>
    </location>
</feature>
<proteinExistence type="predicted"/>
<comment type="caution">
    <text evidence="2">The sequence shown here is derived from an EMBL/GenBank/DDBJ whole genome shotgun (WGS) entry which is preliminary data.</text>
</comment>
<accession>A0A426Z8R1</accession>
<feature type="region of interest" description="Disordered" evidence="1">
    <location>
        <begin position="49"/>
        <end position="83"/>
    </location>
</feature>
<evidence type="ECO:0000313" key="2">
    <source>
        <dbReference type="EMBL" id="RRT60394.1"/>
    </source>
</evidence>
<sequence>MESEIITKLKRQKVTELVGWDKEEEELSFMLATTIGVRASQILNFKKEKRNRQIRSRKNSEDSHSSRDASGHEGLADAEDRVAGSLDSLPRELRLLRKIHDRRHRRLSRALPHHILRCHKTLQQDRIGRNPKLDLGESTRLVPAIDGRQGTKQRRSVSDSSGSSPSAVLGNCHTCARQPSEQEWSCLGRIKRCGSAPKLVCFVSLANRTNFVGYARFHAIGA</sequence>
<gene>
    <name evidence="2" type="ORF">B296_00039247</name>
</gene>
<evidence type="ECO:0000256" key="1">
    <source>
        <dbReference type="SAM" id="MobiDB-lite"/>
    </source>
</evidence>
<reference evidence="2 3" key="1">
    <citation type="journal article" date="2014" name="Agronomy (Basel)">
        <title>A Draft Genome Sequence for Ensete ventricosum, the Drought-Tolerant Tree Against Hunger.</title>
        <authorList>
            <person name="Harrison J."/>
            <person name="Moore K.A."/>
            <person name="Paszkiewicz K."/>
            <person name="Jones T."/>
            <person name="Grant M."/>
            <person name="Ambacheew D."/>
            <person name="Muzemil S."/>
            <person name="Studholme D.J."/>
        </authorList>
    </citation>
    <scope>NUCLEOTIDE SEQUENCE [LARGE SCALE GENOMIC DNA]</scope>
</reference>
<protein>
    <submittedName>
        <fullName evidence="2">Uncharacterized protein</fullName>
    </submittedName>
</protein>
<organism evidence="2 3">
    <name type="scientific">Ensete ventricosum</name>
    <name type="common">Abyssinian banana</name>
    <name type="synonym">Musa ensete</name>
    <dbReference type="NCBI Taxonomy" id="4639"/>
    <lineage>
        <taxon>Eukaryota</taxon>
        <taxon>Viridiplantae</taxon>
        <taxon>Streptophyta</taxon>
        <taxon>Embryophyta</taxon>
        <taxon>Tracheophyta</taxon>
        <taxon>Spermatophyta</taxon>
        <taxon>Magnoliopsida</taxon>
        <taxon>Liliopsida</taxon>
        <taxon>Zingiberales</taxon>
        <taxon>Musaceae</taxon>
        <taxon>Ensete</taxon>
    </lineage>
</organism>
<dbReference type="Proteomes" id="UP000287651">
    <property type="component" value="Unassembled WGS sequence"/>
</dbReference>
<dbReference type="EMBL" id="AMZH03007807">
    <property type="protein sequence ID" value="RRT60394.1"/>
    <property type="molecule type" value="Genomic_DNA"/>
</dbReference>